<comment type="caution">
    <text evidence="1">The sequence shown here is derived from an EMBL/GenBank/DDBJ whole genome shotgun (WGS) entry which is preliminary data.</text>
</comment>
<reference evidence="1 2" key="1">
    <citation type="journal article" date="2021" name="J. Hered.">
        <title>A chromosome-level genome assembly of the parasitoid wasp, Cotesia glomerata (Hymenoptera: Braconidae).</title>
        <authorList>
            <person name="Pinto B.J."/>
            <person name="Weis J.J."/>
            <person name="Gamble T."/>
            <person name="Ode P.J."/>
            <person name="Paul R."/>
            <person name="Zaspel J.M."/>
        </authorList>
    </citation>
    <scope>NUCLEOTIDE SEQUENCE [LARGE SCALE GENOMIC DNA]</scope>
    <source>
        <strain evidence="1">CgM1</strain>
    </source>
</reference>
<keyword evidence="2" id="KW-1185">Reference proteome</keyword>
<gene>
    <name evidence="1" type="ORF">KQX54_006502</name>
</gene>
<dbReference type="AlphaFoldDB" id="A0AAV7IV47"/>
<evidence type="ECO:0000313" key="2">
    <source>
        <dbReference type="Proteomes" id="UP000826195"/>
    </source>
</evidence>
<protein>
    <submittedName>
        <fullName evidence="1">Uncharacterized protein</fullName>
    </submittedName>
</protein>
<name>A0AAV7IV47_COTGL</name>
<sequence length="115" mass="13166">MQFRFKATPCDSDSDSDSIPRTLGNYDLCYVLSTLNLNSYAPVKRGKRFSISDYTSYQLDKIDLTYLIETSIIANIRYFPSSGTTRDVGGIISTTSKKNTWRLMRIDIDNVTWNK</sequence>
<dbReference type="Proteomes" id="UP000826195">
    <property type="component" value="Unassembled WGS sequence"/>
</dbReference>
<accession>A0AAV7IV47</accession>
<proteinExistence type="predicted"/>
<dbReference type="EMBL" id="JAHXZJ010000374">
    <property type="protein sequence ID" value="KAH0560627.1"/>
    <property type="molecule type" value="Genomic_DNA"/>
</dbReference>
<organism evidence="1 2">
    <name type="scientific">Cotesia glomerata</name>
    <name type="common">Lepidopteran parasitic wasp</name>
    <name type="synonym">Apanteles glomeratus</name>
    <dbReference type="NCBI Taxonomy" id="32391"/>
    <lineage>
        <taxon>Eukaryota</taxon>
        <taxon>Metazoa</taxon>
        <taxon>Ecdysozoa</taxon>
        <taxon>Arthropoda</taxon>
        <taxon>Hexapoda</taxon>
        <taxon>Insecta</taxon>
        <taxon>Pterygota</taxon>
        <taxon>Neoptera</taxon>
        <taxon>Endopterygota</taxon>
        <taxon>Hymenoptera</taxon>
        <taxon>Apocrita</taxon>
        <taxon>Ichneumonoidea</taxon>
        <taxon>Braconidae</taxon>
        <taxon>Microgastrinae</taxon>
        <taxon>Cotesia</taxon>
    </lineage>
</organism>
<evidence type="ECO:0000313" key="1">
    <source>
        <dbReference type="EMBL" id="KAH0560627.1"/>
    </source>
</evidence>